<protein>
    <submittedName>
        <fullName evidence="9">Putative zinc finger protein</fullName>
    </submittedName>
</protein>
<dbReference type="GO" id="GO:0008270">
    <property type="term" value="F:zinc ion binding"/>
    <property type="evidence" value="ECO:0007669"/>
    <property type="project" value="UniProtKB-KW"/>
</dbReference>
<keyword evidence="5" id="KW-0862">Zinc</keyword>
<evidence type="ECO:0000256" key="7">
    <source>
        <dbReference type="PROSITE-ProRule" id="PRU00042"/>
    </source>
</evidence>
<evidence type="ECO:0000256" key="1">
    <source>
        <dbReference type="ARBA" id="ARBA00004123"/>
    </source>
</evidence>
<keyword evidence="6" id="KW-0539">Nucleus</keyword>
<gene>
    <name evidence="9" type="ORF">Ocin01_15724</name>
</gene>
<evidence type="ECO:0000256" key="2">
    <source>
        <dbReference type="ARBA" id="ARBA00022723"/>
    </source>
</evidence>
<keyword evidence="2" id="KW-0479">Metal-binding</keyword>
<dbReference type="GO" id="GO:0000981">
    <property type="term" value="F:DNA-binding transcription factor activity, RNA polymerase II-specific"/>
    <property type="evidence" value="ECO:0007669"/>
    <property type="project" value="TreeGrafter"/>
</dbReference>
<evidence type="ECO:0000256" key="4">
    <source>
        <dbReference type="ARBA" id="ARBA00022771"/>
    </source>
</evidence>
<evidence type="ECO:0000256" key="5">
    <source>
        <dbReference type="ARBA" id="ARBA00022833"/>
    </source>
</evidence>
<dbReference type="Pfam" id="PF00096">
    <property type="entry name" value="zf-C2H2"/>
    <property type="match status" value="1"/>
</dbReference>
<dbReference type="SUPFAM" id="SSF57667">
    <property type="entry name" value="beta-beta-alpha zinc fingers"/>
    <property type="match status" value="1"/>
</dbReference>
<evidence type="ECO:0000256" key="3">
    <source>
        <dbReference type="ARBA" id="ARBA00022737"/>
    </source>
</evidence>
<dbReference type="PANTHER" id="PTHR24394">
    <property type="entry name" value="ZINC FINGER PROTEIN"/>
    <property type="match status" value="1"/>
</dbReference>
<comment type="caution">
    <text evidence="9">The sequence shown here is derived from an EMBL/GenBank/DDBJ whole genome shotgun (WGS) entry which is preliminary data.</text>
</comment>
<dbReference type="STRING" id="48709.A0A1D2MD70"/>
<dbReference type="GO" id="GO:0005634">
    <property type="term" value="C:nucleus"/>
    <property type="evidence" value="ECO:0007669"/>
    <property type="project" value="UniProtKB-SubCell"/>
</dbReference>
<keyword evidence="3" id="KW-0677">Repeat</keyword>
<comment type="subcellular location">
    <subcellularLocation>
        <location evidence="1">Nucleus</location>
    </subcellularLocation>
</comment>
<dbReference type="PROSITE" id="PS00028">
    <property type="entry name" value="ZINC_FINGER_C2H2_1"/>
    <property type="match status" value="2"/>
</dbReference>
<evidence type="ECO:0000259" key="8">
    <source>
        <dbReference type="PROSITE" id="PS50157"/>
    </source>
</evidence>
<proteinExistence type="predicted"/>
<dbReference type="AlphaFoldDB" id="A0A1D2MD70"/>
<dbReference type="InterPro" id="IPR036236">
    <property type="entry name" value="Znf_C2H2_sf"/>
</dbReference>
<keyword evidence="4 7" id="KW-0863">Zinc-finger</keyword>
<dbReference type="EMBL" id="LJIJ01001725">
    <property type="protein sequence ID" value="ODM90957.1"/>
    <property type="molecule type" value="Genomic_DNA"/>
</dbReference>
<dbReference type="Proteomes" id="UP000094527">
    <property type="component" value="Unassembled WGS sequence"/>
</dbReference>
<name>A0A1D2MD70_ORCCI</name>
<feature type="domain" description="C2H2-type" evidence="8">
    <location>
        <begin position="63"/>
        <end position="92"/>
    </location>
</feature>
<dbReference type="OrthoDB" id="2687452at2759"/>
<dbReference type="Gene3D" id="3.30.160.60">
    <property type="entry name" value="Classic Zinc Finger"/>
    <property type="match status" value="2"/>
</dbReference>
<evidence type="ECO:0000313" key="9">
    <source>
        <dbReference type="EMBL" id="ODM90957.1"/>
    </source>
</evidence>
<reference evidence="9 10" key="1">
    <citation type="journal article" date="2016" name="Genome Biol. Evol.">
        <title>Gene Family Evolution Reflects Adaptation to Soil Environmental Stressors in the Genome of the Collembolan Orchesella cincta.</title>
        <authorList>
            <person name="Faddeeva-Vakhrusheva A."/>
            <person name="Derks M.F."/>
            <person name="Anvar S.Y."/>
            <person name="Agamennone V."/>
            <person name="Suring W."/>
            <person name="Smit S."/>
            <person name="van Straalen N.M."/>
            <person name="Roelofs D."/>
        </authorList>
    </citation>
    <scope>NUCLEOTIDE SEQUENCE [LARGE SCALE GENOMIC DNA]</scope>
    <source>
        <tissue evidence="9">Mixed pool</tissue>
    </source>
</reference>
<sequence length="153" mass="18029">MLQPSCGKVFTIQSQLQKHTLTHKAPLERPHRFCHLCNSTRAFLTNHGFRRHLRIHHSATPAYQCNFCRKLFESEEMLLEHVRESGHNKEKEFSCVICRQHFSLRKCLQKHLKTNSHIVKESLYKITVNNKEMLKDLVKKPDVLDCILSLQKV</sequence>
<organism evidence="9 10">
    <name type="scientific">Orchesella cincta</name>
    <name type="common">Springtail</name>
    <name type="synonym">Podura cincta</name>
    <dbReference type="NCBI Taxonomy" id="48709"/>
    <lineage>
        <taxon>Eukaryota</taxon>
        <taxon>Metazoa</taxon>
        <taxon>Ecdysozoa</taxon>
        <taxon>Arthropoda</taxon>
        <taxon>Hexapoda</taxon>
        <taxon>Collembola</taxon>
        <taxon>Entomobryomorpha</taxon>
        <taxon>Entomobryoidea</taxon>
        <taxon>Orchesellidae</taxon>
        <taxon>Orchesellinae</taxon>
        <taxon>Orchesella</taxon>
    </lineage>
</organism>
<dbReference type="PROSITE" id="PS50157">
    <property type="entry name" value="ZINC_FINGER_C2H2_2"/>
    <property type="match status" value="2"/>
</dbReference>
<dbReference type="SMART" id="SM00355">
    <property type="entry name" value="ZnF_C2H2"/>
    <property type="match status" value="4"/>
</dbReference>
<feature type="domain" description="C2H2-type" evidence="8">
    <location>
        <begin position="93"/>
        <end position="122"/>
    </location>
</feature>
<dbReference type="InterPro" id="IPR013087">
    <property type="entry name" value="Znf_C2H2_type"/>
</dbReference>
<keyword evidence="10" id="KW-1185">Reference proteome</keyword>
<accession>A0A1D2MD70</accession>
<evidence type="ECO:0000256" key="6">
    <source>
        <dbReference type="ARBA" id="ARBA00023242"/>
    </source>
</evidence>
<evidence type="ECO:0000313" key="10">
    <source>
        <dbReference type="Proteomes" id="UP000094527"/>
    </source>
</evidence>
<dbReference type="PANTHER" id="PTHR24394:SF29">
    <property type="entry name" value="MYONEURIN"/>
    <property type="match status" value="1"/>
</dbReference>